<accession>A0A976G3U5</accession>
<reference evidence="1 2" key="1">
    <citation type="submission" date="2018-01" db="EMBL/GenBank/DDBJ databases">
        <authorList>
            <person name="Clerissi C."/>
        </authorList>
    </citation>
    <scope>NUCLEOTIDE SEQUENCE [LARGE SCALE GENOMIC DNA]</scope>
    <source>
        <strain evidence="1">Cupriavidus taiwanensis STM 8556</strain>
    </source>
</reference>
<organism evidence="1 2">
    <name type="scientific">Cupriavidus taiwanensis</name>
    <dbReference type="NCBI Taxonomy" id="164546"/>
    <lineage>
        <taxon>Bacteria</taxon>
        <taxon>Pseudomonadati</taxon>
        <taxon>Pseudomonadota</taxon>
        <taxon>Betaproteobacteria</taxon>
        <taxon>Burkholderiales</taxon>
        <taxon>Burkholderiaceae</taxon>
        <taxon>Cupriavidus</taxon>
    </lineage>
</organism>
<sequence>MRSRQATDFNAYLDSLPAACPNLMVGTNNISEWLRTSGSRSDDDYVYWLDQTSRLYYQRISAQQYRDSVSAALGGRSDSPALDCIVRHLPANRPTGLPGGRL</sequence>
<dbReference type="Proteomes" id="UP000256952">
    <property type="component" value="Chromosome CBM2613_b"/>
</dbReference>
<gene>
    <name evidence="1" type="ORF">CBM2613_B110214</name>
</gene>
<evidence type="ECO:0000313" key="1">
    <source>
        <dbReference type="EMBL" id="SOZ68128.1"/>
    </source>
</evidence>
<protein>
    <submittedName>
        <fullName evidence="1">Uncharacterized protein</fullName>
    </submittedName>
</protein>
<evidence type="ECO:0000313" key="2">
    <source>
        <dbReference type="Proteomes" id="UP000256952"/>
    </source>
</evidence>
<proteinExistence type="predicted"/>
<comment type="caution">
    <text evidence="1">The sequence shown here is derived from an EMBL/GenBank/DDBJ whole genome shotgun (WGS) entry which is preliminary data.</text>
</comment>
<dbReference type="AlphaFoldDB" id="A0A976G3U5"/>
<name>A0A976G3U5_9BURK</name>
<dbReference type="EMBL" id="OFTH01000036">
    <property type="protein sequence ID" value="SOZ68128.1"/>
    <property type="molecule type" value="Genomic_DNA"/>
</dbReference>